<feature type="transmembrane region" description="Helical" evidence="2">
    <location>
        <begin position="62"/>
        <end position="84"/>
    </location>
</feature>
<evidence type="ECO:0000313" key="4">
    <source>
        <dbReference type="EMBL" id="PWJ47204.1"/>
    </source>
</evidence>
<dbReference type="Proteomes" id="UP000245469">
    <property type="component" value="Unassembled WGS sequence"/>
</dbReference>
<dbReference type="AlphaFoldDB" id="A0A315ZR91"/>
<name>A0A315ZR91_9ACTN</name>
<feature type="signal peptide" evidence="3">
    <location>
        <begin position="1"/>
        <end position="24"/>
    </location>
</feature>
<keyword evidence="2" id="KW-1133">Transmembrane helix</keyword>
<proteinExistence type="predicted"/>
<keyword evidence="3" id="KW-0732">Signal</keyword>
<comment type="caution">
    <text evidence="4">The sequence shown here is derived from an EMBL/GenBank/DDBJ whole genome shotgun (WGS) entry which is preliminary data.</text>
</comment>
<gene>
    <name evidence="4" type="ORF">BXY45_14018</name>
</gene>
<keyword evidence="2" id="KW-0812">Transmembrane</keyword>
<organism evidence="4 5">
    <name type="scientific">Quadrisphaera granulorum</name>
    <dbReference type="NCBI Taxonomy" id="317664"/>
    <lineage>
        <taxon>Bacteria</taxon>
        <taxon>Bacillati</taxon>
        <taxon>Actinomycetota</taxon>
        <taxon>Actinomycetes</taxon>
        <taxon>Kineosporiales</taxon>
        <taxon>Kineosporiaceae</taxon>
        <taxon>Quadrisphaera</taxon>
    </lineage>
</organism>
<evidence type="ECO:0000256" key="3">
    <source>
        <dbReference type="SAM" id="SignalP"/>
    </source>
</evidence>
<reference evidence="4 5" key="1">
    <citation type="submission" date="2018-03" db="EMBL/GenBank/DDBJ databases">
        <title>Genomic Encyclopedia of Archaeal and Bacterial Type Strains, Phase II (KMG-II): from individual species to whole genera.</title>
        <authorList>
            <person name="Goeker M."/>
        </authorList>
    </citation>
    <scope>NUCLEOTIDE SEQUENCE [LARGE SCALE GENOMIC DNA]</scope>
    <source>
        <strain evidence="4 5">DSM 44889</strain>
    </source>
</reference>
<evidence type="ECO:0000256" key="2">
    <source>
        <dbReference type="SAM" id="Phobius"/>
    </source>
</evidence>
<feature type="region of interest" description="Disordered" evidence="1">
    <location>
        <begin position="93"/>
        <end position="117"/>
    </location>
</feature>
<dbReference type="EMBL" id="QGDQ01000040">
    <property type="protein sequence ID" value="PWJ47204.1"/>
    <property type="molecule type" value="Genomic_DNA"/>
</dbReference>
<evidence type="ECO:0000256" key="1">
    <source>
        <dbReference type="SAM" id="MobiDB-lite"/>
    </source>
</evidence>
<feature type="compositionally biased region" description="Basic and acidic residues" evidence="1">
    <location>
        <begin position="105"/>
        <end position="117"/>
    </location>
</feature>
<evidence type="ECO:0000313" key="5">
    <source>
        <dbReference type="Proteomes" id="UP000245469"/>
    </source>
</evidence>
<feature type="chain" id="PRO_5016426008" evidence="3">
    <location>
        <begin position="25"/>
        <end position="117"/>
    </location>
</feature>
<protein>
    <submittedName>
        <fullName evidence="4">Uncharacterized protein</fullName>
    </submittedName>
</protein>
<keyword evidence="2" id="KW-0472">Membrane</keyword>
<accession>A0A315ZR91</accession>
<sequence>MIALNRAARVVLLLAVLWSGGSFAAALNWHRNWQIFAQGASATGPVAVNAQERWQHWIDMTLLGVVVAVVALIVALWPLVLAASAHAVRDAEGRGGHAGFGGGSEEGRQSTEPRDVA</sequence>
<dbReference type="RefSeq" id="WP_109776491.1">
    <property type="nucleotide sequence ID" value="NZ_QGDQ01000040.1"/>
</dbReference>
<keyword evidence="5" id="KW-1185">Reference proteome</keyword>